<evidence type="ECO:0000313" key="2">
    <source>
        <dbReference type="EMBL" id="QJA46253.1"/>
    </source>
</evidence>
<name>A0A6H1Z815_9ZZZZ</name>
<dbReference type="EMBL" id="MT144609">
    <property type="protein sequence ID" value="QJA43601.1"/>
    <property type="molecule type" value="Genomic_DNA"/>
</dbReference>
<dbReference type="EMBL" id="MT144006">
    <property type="protein sequence ID" value="QJA46253.1"/>
    <property type="molecule type" value="Genomic_DNA"/>
</dbReference>
<dbReference type="EMBL" id="MT141531">
    <property type="protein sequence ID" value="QJA65049.1"/>
    <property type="molecule type" value="Genomic_DNA"/>
</dbReference>
<evidence type="ECO:0000313" key="3">
    <source>
        <dbReference type="EMBL" id="QJA65049.1"/>
    </source>
</evidence>
<accession>A0A6H1Z815</accession>
<protein>
    <submittedName>
        <fullName evidence="1">Uncharacterized protein</fullName>
    </submittedName>
</protein>
<evidence type="ECO:0000313" key="4">
    <source>
        <dbReference type="EMBL" id="QJA82080.1"/>
    </source>
</evidence>
<organism evidence="1">
    <name type="scientific">viral metagenome</name>
    <dbReference type="NCBI Taxonomy" id="1070528"/>
    <lineage>
        <taxon>unclassified sequences</taxon>
        <taxon>metagenomes</taxon>
        <taxon>organismal metagenomes</taxon>
    </lineage>
</organism>
<dbReference type="EMBL" id="MT142478">
    <property type="protein sequence ID" value="QJA82080.1"/>
    <property type="molecule type" value="Genomic_DNA"/>
</dbReference>
<proteinExistence type="predicted"/>
<sequence>MTVATELVRLGDCIFKGRDGVLELPEYVMPDELNTSIPNDSTLLDESLLPLYPIGSKLRKRDGIWRYCKAGAAMSAVGFLKGNYVQCPGKAGNSVGSGFEGALYAPVSAGDTSFTIADTAATKNLYAGAYFVVYNDTDSIYEAHEVIGNDVSTGVYTTCYIADPGFKVDLTTAMGVTIYLNEYRGIRTMTGGYMSALGYAKMGITSAYHFWMQTAGRISGITGASTWPGQTQYYRDVYCNTDGSLIGYTAGYQRVGYLLARTASDYGDNFIMLQLDQ</sequence>
<dbReference type="AlphaFoldDB" id="A0A6H1Z815"/>
<gene>
    <name evidence="4" type="ORF">MM415A00447_0026</name>
    <name evidence="3" type="ORF">MM415B00439_0005</name>
    <name evidence="2" type="ORF">TM448A00343_0005</name>
    <name evidence="1" type="ORF">TM448B00310_0038</name>
</gene>
<evidence type="ECO:0000313" key="1">
    <source>
        <dbReference type="EMBL" id="QJA43601.1"/>
    </source>
</evidence>
<reference evidence="1" key="1">
    <citation type="submission" date="2020-03" db="EMBL/GenBank/DDBJ databases">
        <title>The deep terrestrial virosphere.</title>
        <authorList>
            <person name="Holmfeldt K."/>
            <person name="Nilsson E."/>
            <person name="Simone D."/>
            <person name="Lopez-Fernandez M."/>
            <person name="Wu X."/>
            <person name="de Brujin I."/>
            <person name="Lundin D."/>
            <person name="Andersson A."/>
            <person name="Bertilsson S."/>
            <person name="Dopson M."/>
        </authorList>
    </citation>
    <scope>NUCLEOTIDE SEQUENCE</scope>
    <source>
        <strain evidence="4">MM415A00447</strain>
        <strain evidence="3">MM415B00439</strain>
        <strain evidence="2">TM448A00343</strain>
        <strain evidence="1">TM448B00310</strain>
    </source>
</reference>